<comment type="caution">
    <text evidence="1">The sequence shown here is derived from an EMBL/GenBank/DDBJ whole genome shotgun (WGS) entry which is preliminary data.</text>
</comment>
<accession>A0ABU7AZF5</accession>
<keyword evidence="2" id="KW-1185">Reference proteome</keyword>
<evidence type="ECO:0000313" key="1">
    <source>
        <dbReference type="EMBL" id="MED6242785.1"/>
    </source>
</evidence>
<reference evidence="1 2" key="1">
    <citation type="submission" date="2021-07" db="EMBL/GenBank/DDBJ databases">
        <authorList>
            <person name="Palmer J.M."/>
        </authorList>
    </citation>
    <scope>NUCLEOTIDE SEQUENCE [LARGE SCALE GENOMIC DNA]</scope>
    <source>
        <strain evidence="1 2">AT_MEX2019</strain>
        <tissue evidence="1">Muscle</tissue>
    </source>
</reference>
<dbReference type="EMBL" id="JAHUTI010031704">
    <property type="protein sequence ID" value="MED6242785.1"/>
    <property type="molecule type" value="Genomic_DNA"/>
</dbReference>
<protein>
    <submittedName>
        <fullName evidence="1">Uncharacterized protein</fullName>
    </submittedName>
</protein>
<dbReference type="Proteomes" id="UP001345963">
    <property type="component" value="Unassembled WGS sequence"/>
</dbReference>
<name>A0ABU7AZF5_9TELE</name>
<sequence>MPKTTCYQCCKVMPLHMLAVHIKTCTGKGDSEESRCEVVCPICNSEFPDEKITVHASLCGESFASTAPTAQDSGMCSAKTPECTPKSMEDVLCFLEQQVDATKEFKLCVAREDLPDRGILQWKWKKTASPTGALKVVFSQRC</sequence>
<gene>
    <name evidence="1" type="ORF">ATANTOWER_009720</name>
</gene>
<evidence type="ECO:0000313" key="2">
    <source>
        <dbReference type="Proteomes" id="UP001345963"/>
    </source>
</evidence>
<organism evidence="1 2">
    <name type="scientific">Ataeniobius toweri</name>
    <dbReference type="NCBI Taxonomy" id="208326"/>
    <lineage>
        <taxon>Eukaryota</taxon>
        <taxon>Metazoa</taxon>
        <taxon>Chordata</taxon>
        <taxon>Craniata</taxon>
        <taxon>Vertebrata</taxon>
        <taxon>Euteleostomi</taxon>
        <taxon>Actinopterygii</taxon>
        <taxon>Neopterygii</taxon>
        <taxon>Teleostei</taxon>
        <taxon>Neoteleostei</taxon>
        <taxon>Acanthomorphata</taxon>
        <taxon>Ovalentaria</taxon>
        <taxon>Atherinomorphae</taxon>
        <taxon>Cyprinodontiformes</taxon>
        <taxon>Goodeidae</taxon>
        <taxon>Ataeniobius</taxon>
    </lineage>
</organism>
<proteinExistence type="predicted"/>